<name>A0A7G6U5Z8_9BRAD</name>
<dbReference type="GO" id="GO:0034599">
    <property type="term" value="P:cellular response to oxidative stress"/>
    <property type="evidence" value="ECO:0007669"/>
    <property type="project" value="TreeGrafter"/>
</dbReference>
<keyword evidence="4" id="KW-0285">Flavoprotein</keyword>
<dbReference type="Gene3D" id="3.40.50.80">
    <property type="entry name" value="Nucleotide-binding domain of ferredoxin-NADP reductase (FNR) module"/>
    <property type="match status" value="1"/>
</dbReference>
<dbReference type="AlphaFoldDB" id="A0A7G6U5Z8"/>
<dbReference type="GO" id="GO:0042167">
    <property type="term" value="P:heme catabolic process"/>
    <property type="evidence" value="ECO:0007669"/>
    <property type="project" value="TreeGrafter"/>
</dbReference>
<evidence type="ECO:0000256" key="2">
    <source>
        <dbReference type="ARBA" id="ARBA00008312"/>
    </source>
</evidence>
<evidence type="ECO:0000313" key="11">
    <source>
        <dbReference type="EMBL" id="QND74430.1"/>
    </source>
</evidence>
<comment type="similarity">
    <text evidence="2">Belongs to the ferredoxin--NADP reductase type 1 family.</text>
</comment>
<comment type="cofactor">
    <cofactor evidence="1">
        <name>FAD</name>
        <dbReference type="ChEBI" id="CHEBI:57692"/>
    </cofactor>
</comment>
<evidence type="ECO:0000256" key="8">
    <source>
        <dbReference type="ARBA" id="ARBA00023002"/>
    </source>
</evidence>
<feature type="domain" description="FAD-binding FR-type" evidence="10">
    <location>
        <begin position="2"/>
        <end position="102"/>
    </location>
</feature>
<dbReference type="InterPro" id="IPR039261">
    <property type="entry name" value="FNR_nucleotide-bd"/>
</dbReference>
<dbReference type="SUPFAM" id="SSF63380">
    <property type="entry name" value="Riboflavin synthase domain-like"/>
    <property type="match status" value="1"/>
</dbReference>
<evidence type="ECO:0000256" key="9">
    <source>
        <dbReference type="ARBA" id="ARBA00047776"/>
    </source>
</evidence>
<dbReference type="FunFam" id="2.40.30.10:FF:000018">
    <property type="entry name" value="Ferredoxin--NADP(+) reductase"/>
    <property type="match status" value="1"/>
</dbReference>
<dbReference type="InterPro" id="IPR017927">
    <property type="entry name" value="FAD-bd_FR_type"/>
</dbReference>
<evidence type="ECO:0000256" key="7">
    <source>
        <dbReference type="ARBA" id="ARBA00022857"/>
    </source>
</evidence>
<dbReference type="InterPro" id="IPR033892">
    <property type="entry name" value="FNR_bac"/>
</dbReference>
<dbReference type="InterPro" id="IPR001433">
    <property type="entry name" value="OxRdtase_FAD/NAD-bd"/>
</dbReference>
<keyword evidence="8" id="KW-0560">Oxidoreductase</keyword>
<accession>A0A7G6U5Z8</accession>
<dbReference type="GO" id="GO:0004324">
    <property type="term" value="F:ferredoxin-NADP+ reductase activity"/>
    <property type="evidence" value="ECO:0007669"/>
    <property type="project" value="UniProtKB-EC"/>
</dbReference>
<evidence type="ECO:0000259" key="10">
    <source>
        <dbReference type="PROSITE" id="PS51384"/>
    </source>
</evidence>
<reference evidence="12" key="1">
    <citation type="journal article" date="2020" name="Mol. Plant Microbe">
        <title>Rhizobial microsymbionts of the narrowly endemic Oxytropis species growing in Kamchatka are characterized by significant genetic diversity and possess a set of genes that are associated with T3SS and T6SS secretion systems and can affect the development of symbiosis.</title>
        <authorList>
            <person name="Safronova V."/>
            <person name="Guro P."/>
            <person name="Sazanova A."/>
            <person name="Kuznetsova I."/>
            <person name="Belimov A."/>
            <person name="Yakubov V."/>
            <person name="Chirak E."/>
            <person name="Afonin A."/>
            <person name="Gogolev Y."/>
            <person name="Andronov E."/>
            <person name="Tikhonovich I."/>
        </authorList>
    </citation>
    <scope>NUCLEOTIDE SEQUENCE [LARGE SCALE GENOMIC DNA]</scope>
    <source>
        <strain evidence="12">581</strain>
    </source>
</reference>
<dbReference type="EC" id="1.18.1.2" evidence="3"/>
<evidence type="ECO:0000256" key="1">
    <source>
        <dbReference type="ARBA" id="ARBA00001974"/>
    </source>
</evidence>
<gene>
    <name evidence="11" type="ORF">HB776_26915</name>
</gene>
<dbReference type="SUPFAM" id="SSF52343">
    <property type="entry name" value="Ferredoxin reductase-like, C-terminal NADP-linked domain"/>
    <property type="match status" value="1"/>
</dbReference>
<dbReference type="InterPro" id="IPR051930">
    <property type="entry name" value="FNR_type-1"/>
</dbReference>
<keyword evidence="7" id="KW-0521">NADP</keyword>
<evidence type="ECO:0000256" key="3">
    <source>
        <dbReference type="ARBA" id="ARBA00013223"/>
    </source>
</evidence>
<dbReference type="Pfam" id="PF00175">
    <property type="entry name" value="NAD_binding_1"/>
    <property type="match status" value="1"/>
</dbReference>
<dbReference type="Proteomes" id="UP000515291">
    <property type="component" value="Chromosome"/>
</dbReference>
<dbReference type="InterPro" id="IPR017938">
    <property type="entry name" value="Riboflavin_synthase-like_b-brl"/>
</dbReference>
<dbReference type="InterPro" id="IPR001709">
    <property type="entry name" value="Flavoprot_Pyr_Nucl_cyt_Rdtase"/>
</dbReference>
<keyword evidence="5" id="KW-0547">Nucleotide-binding</keyword>
<dbReference type="PANTHER" id="PTHR47878:SF1">
    <property type="entry name" value="FLAVODOXIN_FERREDOXIN--NADP REDUCTASE"/>
    <property type="match status" value="1"/>
</dbReference>
<dbReference type="PANTHER" id="PTHR47878">
    <property type="entry name" value="OXIDOREDUCTASE FAD/NAD(P)-BINDING DOMAIN PROTEIN"/>
    <property type="match status" value="1"/>
</dbReference>
<dbReference type="PROSITE" id="PS51384">
    <property type="entry name" value="FAD_FR"/>
    <property type="match status" value="1"/>
</dbReference>
<dbReference type="RefSeq" id="WP_089266309.1">
    <property type="nucleotide sequence ID" value="NZ_CP050292.1"/>
</dbReference>
<dbReference type="KEGG" id="trb:HB776_26915"/>
<evidence type="ECO:0000256" key="6">
    <source>
        <dbReference type="ARBA" id="ARBA00022827"/>
    </source>
</evidence>
<dbReference type="InterPro" id="IPR008333">
    <property type="entry name" value="Cbr1-like_FAD-bd_dom"/>
</dbReference>
<dbReference type="Gene3D" id="2.40.30.10">
    <property type="entry name" value="Translation factors"/>
    <property type="match status" value="1"/>
</dbReference>
<evidence type="ECO:0000256" key="4">
    <source>
        <dbReference type="ARBA" id="ARBA00022630"/>
    </source>
</evidence>
<dbReference type="EMBL" id="CP050292">
    <property type="protein sequence ID" value="QND74430.1"/>
    <property type="molecule type" value="Genomic_DNA"/>
</dbReference>
<dbReference type="PRINTS" id="PR00371">
    <property type="entry name" value="FPNCR"/>
</dbReference>
<dbReference type="CDD" id="cd06195">
    <property type="entry name" value="FNR1"/>
    <property type="match status" value="1"/>
</dbReference>
<protein>
    <recommendedName>
        <fullName evidence="3">ferredoxin--NADP(+) reductase</fullName>
        <ecNumber evidence="3">1.18.1.2</ecNumber>
    </recommendedName>
</protein>
<dbReference type="GO" id="GO:0000166">
    <property type="term" value="F:nucleotide binding"/>
    <property type="evidence" value="ECO:0007669"/>
    <property type="project" value="UniProtKB-KW"/>
</dbReference>
<comment type="catalytic activity">
    <reaction evidence="9">
        <text>2 reduced [2Fe-2S]-[ferredoxin] + NADP(+) + H(+) = 2 oxidized [2Fe-2S]-[ferredoxin] + NADPH</text>
        <dbReference type="Rhea" id="RHEA:20125"/>
        <dbReference type="Rhea" id="RHEA-COMP:10000"/>
        <dbReference type="Rhea" id="RHEA-COMP:10001"/>
        <dbReference type="ChEBI" id="CHEBI:15378"/>
        <dbReference type="ChEBI" id="CHEBI:33737"/>
        <dbReference type="ChEBI" id="CHEBI:33738"/>
        <dbReference type="ChEBI" id="CHEBI:57783"/>
        <dbReference type="ChEBI" id="CHEBI:58349"/>
        <dbReference type="EC" id="1.18.1.2"/>
    </reaction>
</comment>
<evidence type="ECO:0000313" key="12">
    <source>
        <dbReference type="Proteomes" id="UP000515291"/>
    </source>
</evidence>
<sequence>MSAFHREKVLSVQHWTDTLFSFKATRDTSFRFQNGQFAMIGLEVDGKPLLRAYSMASANHEEELEFFSIKVPDGPLTSRLQKIKEGDTILVGRKAVGTLITDNLLPGKRLLMLSTGTGLAPFASLIKDPDVYERYEHVVLVHGCRQVSELAYGERLVAKLAEDELFGELMKDKFTYYPTVTREPFRNRGRITDLIASSQLFNDIGQGPLSIETDRIMLCGSPSMLEDLKIMFEERDFIEGSGSKPGHFVIEKAFVER</sequence>
<evidence type="ECO:0000256" key="5">
    <source>
        <dbReference type="ARBA" id="ARBA00022741"/>
    </source>
</evidence>
<proteinExistence type="inferred from homology"/>
<keyword evidence="6" id="KW-0274">FAD</keyword>
<organism evidence="11 12">
    <name type="scientific">Tardiphaga robiniae</name>
    <dbReference type="NCBI Taxonomy" id="943830"/>
    <lineage>
        <taxon>Bacteria</taxon>
        <taxon>Pseudomonadati</taxon>
        <taxon>Pseudomonadota</taxon>
        <taxon>Alphaproteobacteria</taxon>
        <taxon>Hyphomicrobiales</taxon>
        <taxon>Nitrobacteraceae</taxon>
        <taxon>Tardiphaga</taxon>
    </lineage>
</organism>
<dbReference type="Pfam" id="PF00970">
    <property type="entry name" value="FAD_binding_6"/>
    <property type="match status" value="1"/>
</dbReference>